<evidence type="ECO:0000259" key="3">
    <source>
        <dbReference type="PROSITE" id="PS50966"/>
    </source>
</evidence>
<dbReference type="InterPro" id="IPR011335">
    <property type="entry name" value="Restrct_endonuc-II-like"/>
</dbReference>
<evidence type="ECO:0000256" key="1">
    <source>
        <dbReference type="PROSITE-ProRule" id="PRU00325"/>
    </source>
</evidence>
<dbReference type="SUPFAM" id="SSF52980">
    <property type="entry name" value="Restriction endonuclease-like"/>
    <property type="match status" value="1"/>
</dbReference>
<name>A0A8J9ZSG0_BRALA</name>
<feature type="domain" description="SWIM-type" evidence="3">
    <location>
        <begin position="135"/>
        <end position="171"/>
    </location>
</feature>
<dbReference type="OrthoDB" id="7753208at2759"/>
<feature type="compositionally biased region" description="Polar residues" evidence="2">
    <location>
        <begin position="180"/>
        <end position="189"/>
    </location>
</feature>
<dbReference type="GO" id="GO:0006281">
    <property type="term" value="P:DNA repair"/>
    <property type="evidence" value="ECO:0007669"/>
    <property type="project" value="UniProtKB-ARBA"/>
</dbReference>
<feature type="region of interest" description="Disordered" evidence="2">
    <location>
        <begin position="180"/>
        <end position="239"/>
    </location>
</feature>
<dbReference type="GO" id="GO:0008270">
    <property type="term" value="F:zinc ion binding"/>
    <property type="evidence" value="ECO:0007669"/>
    <property type="project" value="UniProtKB-KW"/>
</dbReference>
<dbReference type="AlphaFoldDB" id="A0A8J9ZSG0"/>
<organism evidence="4 5">
    <name type="scientific">Branchiostoma lanceolatum</name>
    <name type="common">Common lancelet</name>
    <name type="synonym">Amphioxus lanceolatum</name>
    <dbReference type="NCBI Taxonomy" id="7740"/>
    <lineage>
        <taxon>Eukaryota</taxon>
        <taxon>Metazoa</taxon>
        <taxon>Chordata</taxon>
        <taxon>Cephalochordata</taxon>
        <taxon>Leptocardii</taxon>
        <taxon>Amphioxiformes</taxon>
        <taxon>Branchiostomatidae</taxon>
        <taxon>Branchiostoma</taxon>
    </lineage>
</organism>
<proteinExistence type="predicted"/>
<dbReference type="Pfam" id="PF09588">
    <property type="entry name" value="YqaJ"/>
    <property type="match status" value="1"/>
</dbReference>
<reference evidence="4" key="1">
    <citation type="submission" date="2022-01" db="EMBL/GenBank/DDBJ databases">
        <authorList>
            <person name="Braso-Vives M."/>
        </authorList>
    </citation>
    <scope>NUCLEOTIDE SEQUENCE</scope>
</reference>
<feature type="compositionally biased region" description="Polar residues" evidence="2">
    <location>
        <begin position="228"/>
        <end position="239"/>
    </location>
</feature>
<dbReference type="PROSITE" id="PS50966">
    <property type="entry name" value="ZF_SWIM"/>
    <property type="match status" value="1"/>
</dbReference>
<keyword evidence="1" id="KW-0479">Metal-binding</keyword>
<accession>A0A8J9ZSG0</accession>
<dbReference type="CDD" id="cd22343">
    <property type="entry name" value="PDDEXK_lambda_exonuclease-like"/>
    <property type="match status" value="1"/>
</dbReference>
<sequence length="553" mass="61913">MSDKRPSDDGIALSSYVSSLGRDDKTRYRQKCGMLGTGDPYLLPTSRMVPALNCDILPGVEFPDIYIYLISKPSEYTGESMKAYKSLDAYKYFVSGKVDDVLVSRQHNTTSDKHIYLIRSKVKHSMALRTKAVSVWVAVQEDGAVITGHCDCMAGVSEVCSHVAATLFYIAKAADMKTSCTSKPSQWNKPQKRKPQTAHAEASSINFKRPKHPLLDNTPPKMPKTAATGPSLTTKTQQPMATASQRETFHNMIRDSGAKPALLSLVKGFNDSYIPSVVALNMPSPLCQLFKTEYMQLSHHDLTQKCEEEASRLSFSTEQVAALEKTTRLQTKSNTWFQYRAGRITASNFKTAVRTNPDNPSISLIKRICYPNAYKFSTTATRWGCQHESTAISSYKEVQLKSHDRLTVEGSGFHIHKEHSFLGASPDALVTCKCCGEGLLEVKCPMCVKDKSILSEADQRQFCLELREQTLQLKQSHPYYFQVQAQLACTGRKYCDFVVWRGVGKTTQELHIERIYPDVAFLSPHVARAKTLFQKCIMLELLGKYYTVASAQH</sequence>
<dbReference type="InterPro" id="IPR019080">
    <property type="entry name" value="YqaJ_viral_recombinase"/>
</dbReference>
<keyword evidence="1" id="KW-0863">Zinc-finger</keyword>
<dbReference type="Proteomes" id="UP000838412">
    <property type="component" value="Chromosome 4"/>
</dbReference>
<evidence type="ECO:0000313" key="5">
    <source>
        <dbReference type="Proteomes" id="UP000838412"/>
    </source>
</evidence>
<evidence type="ECO:0000256" key="2">
    <source>
        <dbReference type="SAM" id="MobiDB-lite"/>
    </source>
</evidence>
<keyword evidence="1" id="KW-0862">Zinc</keyword>
<dbReference type="PANTHER" id="PTHR47526:SF4">
    <property type="entry name" value="SWIM-TYPE DOMAIN-CONTAINING PROTEIN"/>
    <property type="match status" value="1"/>
</dbReference>
<dbReference type="PANTHER" id="PTHR47526">
    <property type="entry name" value="ATP-DEPENDENT DNA HELICASE"/>
    <property type="match status" value="1"/>
</dbReference>
<dbReference type="Gene3D" id="3.90.320.10">
    <property type="match status" value="1"/>
</dbReference>
<dbReference type="EMBL" id="OV696689">
    <property type="protein sequence ID" value="CAH1262727.1"/>
    <property type="molecule type" value="Genomic_DNA"/>
</dbReference>
<protein>
    <submittedName>
        <fullName evidence="4">Hypp2573 protein</fullName>
    </submittedName>
</protein>
<dbReference type="InterPro" id="IPR011604">
    <property type="entry name" value="PDDEXK-like_dom_sf"/>
</dbReference>
<keyword evidence="5" id="KW-1185">Reference proteome</keyword>
<gene>
    <name evidence="4" type="primary">Hypp2573</name>
    <name evidence="4" type="ORF">BLAG_LOCUS17664</name>
</gene>
<dbReference type="InterPro" id="IPR007527">
    <property type="entry name" value="Znf_SWIM"/>
</dbReference>
<evidence type="ECO:0000313" key="4">
    <source>
        <dbReference type="EMBL" id="CAH1262727.1"/>
    </source>
</evidence>